<keyword evidence="2" id="KW-1133">Transmembrane helix</keyword>
<dbReference type="PROSITE" id="PS51781">
    <property type="entry name" value="SH3B"/>
    <property type="match status" value="1"/>
</dbReference>
<keyword evidence="2" id="KW-0812">Transmembrane</keyword>
<accession>A0A495A6W7</accession>
<evidence type="ECO:0000313" key="4">
    <source>
        <dbReference type="EMBL" id="RKQ35499.1"/>
    </source>
</evidence>
<feature type="compositionally biased region" description="Acidic residues" evidence="1">
    <location>
        <begin position="75"/>
        <end position="87"/>
    </location>
</feature>
<keyword evidence="5" id="KW-1185">Reference proteome</keyword>
<organism evidence="4 5">
    <name type="scientific">Oceanobacillus halophilus</name>
    <dbReference type="NCBI Taxonomy" id="930130"/>
    <lineage>
        <taxon>Bacteria</taxon>
        <taxon>Bacillati</taxon>
        <taxon>Bacillota</taxon>
        <taxon>Bacilli</taxon>
        <taxon>Bacillales</taxon>
        <taxon>Bacillaceae</taxon>
        <taxon>Oceanobacillus</taxon>
    </lineage>
</organism>
<comment type="caution">
    <text evidence="4">The sequence shown here is derived from an EMBL/GenBank/DDBJ whole genome shotgun (WGS) entry which is preliminary data.</text>
</comment>
<feature type="compositionally biased region" description="Polar residues" evidence="1">
    <location>
        <begin position="50"/>
        <end position="63"/>
    </location>
</feature>
<evidence type="ECO:0000313" key="5">
    <source>
        <dbReference type="Proteomes" id="UP000269301"/>
    </source>
</evidence>
<dbReference type="Pfam" id="PF08239">
    <property type="entry name" value="SH3_3"/>
    <property type="match status" value="1"/>
</dbReference>
<evidence type="ECO:0000259" key="3">
    <source>
        <dbReference type="PROSITE" id="PS51781"/>
    </source>
</evidence>
<gene>
    <name evidence="4" type="ORF">D8M06_04255</name>
</gene>
<reference evidence="4 5" key="1">
    <citation type="journal article" date="2016" name="Int. J. Syst. Evol. Microbiol.">
        <title>Oceanobacillus halophilus sp. nov., a novel moderately halophilic bacterium from a hypersaline lake.</title>
        <authorList>
            <person name="Amoozegar M.A."/>
            <person name="Bagheri M."/>
            <person name="Makhdoumi A."/>
            <person name="Nikou M.M."/>
            <person name="Fazeli S.A.S."/>
            <person name="Schumann P."/>
            <person name="Sproer C."/>
            <person name="Sanchez-Porro C."/>
            <person name="Ventosa A."/>
        </authorList>
    </citation>
    <scope>NUCLEOTIDE SEQUENCE [LARGE SCALE GENOMIC DNA]</scope>
    <source>
        <strain evidence="4 5">DSM 23996</strain>
    </source>
</reference>
<dbReference type="Gene3D" id="2.30.30.40">
    <property type="entry name" value="SH3 Domains"/>
    <property type="match status" value="1"/>
</dbReference>
<evidence type="ECO:0000256" key="1">
    <source>
        <dbReference type="SAM" id="MobiDB-lite"/>
    </source>
</evidence>
<dbReference type="InterPro" id="IPR003646">
    <property type="entry name" value="SH3-like_bac-type"/>
</dbReference>
<protein>
    <submittedName>
        <fullName evidence="4">SH3 domain-containing protein</fullName>
    </submittedName>
</protein>
<name>A0A495A6W7_9BACI</name>
<feature type="region of interest" description="Disordered" evidence="1">
    <location>
        <begin position="50"/>
        <end position="88"/>
    </location>
</feature>
<dbReference type="Proteomes" id="UP000269301">
    <property type="component" value="Unassembled WGS sequence"/>
</dbReference>
<feature type="transmembrane region" description="Helical" evidence="2">
    <location>
        <begin position="21"/>
        <end position="40"/>
    </location>
</feature>
<feature type="domain" description="SH3b" evidence="3">
    <location>
        <begin position="91"/>
        <end position="155"/>
    </location>
</feature>
<keyword evidence="2" id="KW-0472">Membrane</keyword>
<dbReference type="EMBL" id="RBZP01000002">
    <property type="protein sequence ID" value="RKQ35499.1"/>
    <property type="molecule type" value="Genomic_DNA"/>
</dbReference>
<proteinExistence type="predicted"/>
<evidence type="ECO:0000256" key="2">
    <source>
        <dbReference type="SAM" id="Phobius"/>
    </source>
</evidence>
<dbReference type="SMART" id="SM00287">
    <property type="entry name" value="SH3b"/>
    <property type="match status" value="1"/>
</dbReference>
<dbReference type="AlphaFoldDB" id="A0A495A6W7"/>
<sequence length="156" mass="17454">MYNIPRIKDLGEVTMNRKKGLISVLLIILVIAFVAFVAVMQHNFKNQDFASAETSSNDVSTENTDTDGKDVELENEKEETAEDEDISEAMVTTQYVSADLLNVRSGPSTEDELVATLTLNDEVEVEYIEDADDWVKITTDDITGYVNSDYLSDEEQ</sequence>